<dbReference type="InterPro" id="IPR010432">
    <property type="entry name" value="RDD"/>
</dbReference>
<evidence type="ECO:0000313" key="7">
    <source>
        <dbReference type="EMBL" id="KTD80028.1"/>
    </source>
</evidence>
<dbReference type="Proteomes" id="UP000054662">
    <property type="component" value="Unassembled WGS sequence"/>
</dbReference>
<comment type="caution">
    <text evidence="7">The sequence shown here is derived from an EMBL/GenBank/DDBJ whole genome shotgun (WGS) entry which is preliminary data.</text>
</comment>
<keyword evidence="3 5" id="KW-1133">Transmembrane helix</keyword>
<keyword evidence="4 5" id="KW-0472">Membrane</keyword>
<evidence type="ECO:0000256" key="4">
    <source>
        <dbReference type="ARBA" id="ARBA00023136"/>
    </source>
</evidence>
<keyword evidence="2 5" id="KW-0812">Transmembrane</keyword>
<evidence type="ECO:0000259" key="6">
    <source>
        <dbReference type="Pfam" id="PF06271"/>
    </source>
</evidence>
<organism evidence="7 8">
    <name type="scientific">Legionella worsleiensis</name>
    <dbReference type="NCBI Taxonomy" id="45076"/>
    <lineage>
        <taxon>Bacteria</taxon>
        <taxon>Pseudomonadati</taxon>
        <taxon>Pseudomonadota</taxon>
        <taxon>Gammaproteobacteria</taxon>
        <taxon>Legionellales</taxon>
        <taxon>Legionellaceae</taxon>
        <taxon>Legionella</taxon>
    </lineage>
</organism>
<evidence type="ECO:0000256" key="3">
    <source>
        <dbReference type="ARBA" id="ARBA00022989"/>
    </source>
</evidence>
<feature type="domain" description="RDD" evidence="6">
    <location>
        <begin position="32"/>
        <end position="130"/>
    </location>
</feature>
<accession>A0A0W1AFB0</accession>
<evidence type="ECO:0000256" key="2">
    <source>
        <dbReference type="ARBA" id="ARBA00022692"/>
    </source>
</evidence>
<reference evidence="7 8" key="1">
    <citation type="submission" date="2015-11" db="EMBL/GenBank/DDBJ databases">
        <title>Genomic analysis of 38 Legionella species identifies large and diverse effector repertoires.</title>
        <authorList>
            <person name="Burstein D."/>
            <person name="Amaro F."/>
            <person name="Zusman T."/>
            <person name="Lifshitz Z."/>
            <person name="Cohen O."/>
            <person name="Gilbert J.A."/>
            <person name="Pupko T."/>
            <person name="Shuman H.A."/>
            <person name="Segal G."/>
        </authorList>
    </citation>
    <scope>NUCLEOTIDE SEQUENCE [LARGE SCALE GENOMIC DNA]</scope>
    <source>
        <strain evidence="7 8">ATCC 49508</strain>
    </source>
</reference>
<evidence type="ECO:0000313" key="8">
    <source>
        <dbReference type="Proteomes" id="UP000054662"/>
    </source>
</evidence>
<name>A0A0W1AFB0_9GAMM</name>
<feature type="transmembrane region" description="Helical" evidence="5">
    <location>
        <begin position="28"/>
        <end position="55"/>
    </location>
</feature>
<dbReference type="GO" id="GO:0016020">
    <property type="term" value="C:membrane"/>
    <property type="evidence" value="ECO:0007669"/>
    <property type="project" value="UniProtKB-SubCell"/>
</dbReference>
<sequence>MIKVCGLKDILGVFLSLVRLRLRQIMFFIRYLAAVCYDIIILFVLFFSLTALVVLVNKGHAIPPSTLWYQLLLSGIGLLYYQSSIRFGGQTLGMRAWRFKLMTVDQKRLTNQDIFLRIVCFIPALLLAPVYMKSSYSVLNRWTNTSFSQVE</sequence>
<dbReference type="STRING" id="45076.Lwor_1542"/>
<proteinExistence type="predicted"/>
<comment type="subcellular location">
    <subcellularLocation>
        <location evidence="1">Membrane</location>
        <topology evidence="1">Multi-pass membrane protein</topology>
    </subcellularLocation>
</comment>
<keyword evidence="8" id="KW-1185">Reference proteome</keyword>
<dbReference type="Pfam" id="PF06271">
    <property type="entry name" value="RDD"/>
    <property type="match status" value="1"/>
</dbReference>
<gene>
    <name evidence="7" type="ORF">Lwor_1542</name>
</gene>
<feature type="transmembrane region" description="Helical" evidence="5">
    <location>
        <begin position="114"/>
        <end position="132"/>
    </location>
</feature>
<evidence type="ECO:0000256" key="5">
    <source>
        <dbReference type="SAM" id="Phobius"/>
    </source>
</evidence>
<dbReference type="AlphaFoldDB" id="A0A0W1AFB0"/>
<dbReference type="EMBL" id="LNZC01000012">
    <property type="protein sequence ID" value="KTD80028.1"/>
    <property type="molecule type" value="Genomic_DNA"/>
</dbReference>
<dbReference type="PATRIC" id="fig|45076.6.peg.1672"/>
<evidence type="ECO:0000256" key="1">
    <source>
        <dbReference type="ARBA" id="ARBA00004141"/>
    </source>
</evidence>
<feature type="transmembrane region" description="Helical" evidence="5">
    <location>
        <begin position="67"/>
        <end position="93"/>
    </location>
</feature>
<protein>
    <submittedName>
        <fullName evidence="7">RDD family protein</fullName>
    </submittedName>
</protein>